<dbReference type="Gene3D" id="3.60.21.10">
    <property type="match status" value="1"/>
</dbReference>
<dbReference type="GO" id="GO:0005737">
    <property type="term" value="C:cytoplasm"/>
    <property type="evidence" value="ECO:0007669"/>
    <property type="project" value="TreeGrafter"/>
</dbReference>
<keyword evidence="2" id="KW-0378">Hydrolase</keyword>
<dbReference type="PROSITE" id="PS00125">
    <property type="entry name" value="SER_THR_PHOSPHATASE"/>
    <property type="match status" value="1"/>
</dbReference>
<dbReference type="GO" id="GO:0110154">
    <property type="term" value="P:RNA decapping"/>
    <property type="evidence" value="ECO:0007669"/>
    <property type="project" value="TreeGrafter"/>
</dbReference>
<dbReference type="GO" id="GO:0004722">
    <property type="term" value="F:protein serine/threonine phosphatase activity"/>
    <property type="evidence" value="ECO:0007669"/>
    <property type="project" value="UniProtKB-EC"/>
</dbReference>
<dbReference type="Pfam" id="PF00149">
    <property type="entry name" value="Metallophos"/>
    <property type="match status" value="1"/>
</dbReference>
<dbReference type="PANTHER" id="PTHR42850">
    <property type="entry name" value="METALLOPHOSPHOESTERASE"/>
    <property type="match status" value="1"/>
</dbReference>
<comment type="caution">
    <text evidence="2">The sequence shown here is derived from an EMBL/GenBank/DDBJ whole genome shotgun (WGS) entry which is preliminary data.</text>
</comment>
<dbReference type="CDD" id="cd00144">
    <property type="entry name" value="MPP_PPP_family"/>
    <property type="match status" value="1"/>
</dbReference>
<dbReference type="InterPro" id="IPR006186">
    <property type="entry name" value="Ser/Thr-sp_prot-phosphatase"/>
</dbReference>
<dbReference type="InterPro" id="IPR004843">
    <property type="entry name" value="Calcineurin-like_PHP"/>
</dbReference>
<dbReference type="PANTHER" id="PTHR42850:SF4">
    <property type="entry name" value="ZINC-DEPENDENT ENDOPOLYPHOSPHATASE"/>
    <property type="match status" value="1"/>
</dbReference>
<dbReference type="InterPro" id="IPR050126">
    <property type="entry name" value="Ap4A_hydrolase"/>
</dbReference>
<accession>A0A841LBP6</accession>
<keyword evidence="3" id="KW-1185">Reference proteome</keyword>
<feature type="domain" description="Serine/threonine specific protein phosphatases" evidence="1">
    <location>
        <begin position="86"/>
        <end position="91"/>
    </location>
</feature>
<dbReference type="EC" id="3.1.3.16" evidence="2"/>
<dbReference type="RefSeq" id="WP_184195087.1">
    <property type="nucleotide sequence ID" value="NZ_BMOX01000002.1"/>
</dbReference>
<dbReference type="GO" id="GO:0008803">
    <property type="term" value="F:bis(5'-nucleosyl)-tetraphosphatase (symmetrical) activity"/>
    <property type="evidence" value="ECO:0007669"/>
    <property type="project" value="TreeGrafter"/>
</dbReference>
<evidence type="ECO:0000259" key="1">
    <source>
        <dbReference type="PROSITE" id="PS00125"/>
    </source>
</evidence>
<sequence length="272" mass="29556">MPLKTLLRRKASTQGLPGERIYAIGDIHGRLDLLDELMARIDRDMASRPPMRTRCVILGDFIDRGLQSSAVMTRLAELDPDKYIVLKGNHEAALLDTLRGDHDAAEVWARFGGVATLASFGVSADSIDPEDSGQLISLARRVIPAPLADWLAQRPLSFRAGGYYFVHAGVRPGVALARQTEADLLWIRDMFTESDADHGAIIVHGHSIREAGAEIMPNRIGIDTGAYRTGRLSAVGLEGDQVWTLATGSAPSAELLVPAAARISEAWAPFRR</sequence>
<dbReference type="Proteomes" id="UP000538147">
    <property type="component" value="Unassembled WGS sequence"/>
</dbReference>
<dbReference type="EMBL" id="JACIIV010000003">
    <property type="protein sequence ID" value="MBB6226428.1"/>
    <property type="molecule type" value="Genomic_DNA"/>
</dbReference>
<dbReference type="AlphaFoldDB" id="A0A841LBP6"/>
<proteinExistence type="predicted"/>
<dbReference type="SUPFAM" id="SSF56300">
    <property type="entry name" value="Metallo-dependent phosphatases"/>
    <property type="match status" value="1"/>
</dbReference>
<name>A0A841LBP6_9SPHN</name>
<dbReference type="InterPro" id="IPR029052">
    <property type="entry name" value="Metallo-depent_PP-like"/>
</dbReference>
<reference evidence="2 3" key="1">
    <citation type="submission" date="2020-08" db="EMBL/GenBank/DDBJ databases">
        <title>Genomic Encyclopedia of Type Strains, Phase IV (KMG-IV): sequencing the most valuable type-strain genomes for metagenomic binning, comparative biology and taxonomic classification.</title>
        <authorList>
            <person name="Goeker M."/>
        </authorList>
    </citation>
    <scope>NUCLEOTIDE SEQUENCE [LARGE SCALE GENOMIC DNA]</scope>
    <source>
        <strain evidence="2 3">DSM 102189</strain>
    </source>
</reference>
<gene>
    <name evidence="2" type="ORF">FHS79_000582</name>
</gene>
<protein>
    <submittedName>
        <fullName evidence="2">Serine/threonine protein phosphatase 1</fullName>
        <ecNumber evidence="2">3.1.3.16</ecNumber>
    </submittedName>
</protein>
<evidence type="ECO:0000313" key="2">
    <source>
        <dbReference type="EMBL" id="MBB6226428.1"/>
    </source>
</evidence>
<evidence type="ECO:0000313" key="3">
    <source>
        <dbReference type="Proteomes" id="UP000538147"/>
    </source>
</evidence>
<organism evidence="2 3">
    <name type="scientific">Polymorphobacter multimanifer</name>
    <dbReference type="NCBI Taxonomy" id="1070431"/>
    <lineage>
        <taxon>Bacteria</taxon>
        <taxon>Pseudomonadati</taxon>
        <taxon>Pseudomonadota</taxon>
        <taxon>Alphaproteobacteria</taxon>
        <taxon>Sphingomonadales</taxon>
        <taxon>Sphingosinicellaceae</taxon>
        <taxon>Polymorphobacter</taxon>
    </lineage>
</organism>